<dbReference type="KEGG" id="tem:JW646_19190"/>
<sequence>MKKFNNKKLIISYIGLILMFILMGNSNNNPSPYMERIFKPITFGNSTFYYYVIIVMVVIYYCLKSINSEKENYFINSPLFRFIVTIILMNVFIGLGGYGAKIYKSFSHNLNSIYMNRDETYVEFEYEKNKLSLNGKISILNCSNEVQEFGIKIKSPSLVKKFINKDYIVLKNKVKIYPKEKRNLHINEDFDYKLKKGEDLGYSSEAFEYIIFNNDNEVVFKGSISDYSMDDYSVDDMD</sequence>
<organism evidence="2 3">
    <name type="scientific">Terrisporobacter hibernicus</name>
    <dbReference type="NCBI Taxonomy" id="2813371"/>
    <lineage>
        <taxon>Bacteria</taxon>
        <taxon>Bacillati</taxon>
        <taxon>Bacillota</taxon>
        <taxon>Clostridia</taxon>
        <taxon>Peptostreptococcales</taxon>
        <taxon>Peptostreptococcaceae</taxon>
        <taxon>Terrisporobacter</taxon>
    </lineage>
</organism>
<feature type="transmembrane region" description="Helical" evidence="1">
    <location>
        <begin position="9"/>
        <end position="28"/>
    </location>
</feature>
<gene>
    <name evidence="2" type="ORF">JW646_19190</name>
</gene>
<dbReference type="RefSeq" id="WP_228416036.1">
    <property type="nucleotide sequence ID" value="NZ_CP081135.1"/>
</dbReference>
<reference evidence="2 3" key="1">
    <citation type="journal article" date="2023" name="Int. J. Syst. Evol. Microbiol.">
        <title>Terrisporobacter hibernicus sp. nov., isolated from bovine faeces in Northern Ireland.</title>
        <authorList>
            <person name="Mitchell M."/>
            <person name="Nguyen S.V."/>
            <person name="Connor M."/>
            <person name="Fairley D.J."/>
            <person name="Donoghue O."/>
            <person name="Marshall H."/>
            <person name="Koolman L."/>
            <person name="McMullan G."/>
            <person name="Schaffer K.E."/>
            <person name="McGrath J.W."/>
            <person name="Fanning S."/>
        </authorList>
    </citation>
    <scope>NUCLEOTIDE SEQUENCE [LARGE SCALE GENOMIC DNA]</scope>
    <source>
        <strain evidence="2 3">MCA3</strain>
    </source>
</reference>
<proteinExistence type="predicted"/>
<dbReference type="Proteomes" id="UP001198983">
    <property type="component" value="Chromosome"/>
</dbReference>
<dbReference type="AlphaFoldDB" id="A0AAX2ZEG2"/>
<feature type="transmembrane region" description="Helical" evidence="1">
    <location>
        <begin position="48"/>
        <end position="67"/>
    </location>
</feature>
<evidence type="ECO:0000313" key="3">
    <source>
        <dbReference type="Proteomes" id="UP001198983"/>
    </source>
</evidence>
<keyword evidence="1" id="KW-0812">Transmembrane</keyword>
<keyword evidence="1" id="KW-0472">Membrane</keyword>
<dbReference type="EMBL" id="CP081135">
    <property type="protein sequence ID" value="UEL47714.1"/>
    <property type="molecule type" value="Genomic_DNA"/>
</dbReference>
<feature type="transmembrane region" description="Helical" evidence="1">
    <location>
        <begin position="79"/>
        <end position="100"/>
    </location>
</feature>
<keyword evidence="3" id="KW-1185">Reference proteome</keyword>
<evidence type="ECO:0000313" key="2">
    <source>
        <dbReference type="EMBL" id="UEL47714.1"/>
    </source>
</evidence>
<accession>A0AAX2ZEG2</accession>
<protein>
    <submittedName>
        <fullName evidence="2">Uncharacterized protein</fullName>
    </submittedName>
</protein>
<keyword evidence="1" id="KW-1133">Transmembrane helix</keyword>
<name>A0AAX2ZEG2_9FIRM</name>
<evidence type="ECO:0000256" key="1">
    <source>
        <dbReference type="SAM" id="Phobius"/>
    </source>
</evidence>